<keyword evidence="3" id="KW-1185">Reference proteome</keyword>
<comment type="caution">
    <text evidence="2">The sequence shown here is derived from an EMBL/GenBank/DDBJ whole genome shotgun (WGS) entry which is preliminary data.</text>
</comment>
<feature type="compositionally biased region" description="Low complexity" evidence="1">
    <location>
        <begin position="82"/>
        <end position="110"/>
    </location>
</feature>
<feature type="region of interest" description="Disordered" evidence="1">
    <location>
        <begin position="843"/>
        <end position="910"/>
    </location>
</feature>
<dbReference type="Proteomes" id="UP000612055">
    <property type="component" value="Unassembled WGS sequence"/>
</dbReference>
<sequence>MDPDPDPTAAELRLAEVDLARLGQLAASRDLEAGRKDLEAGRRDLEVHLAERRAADARAEAQRRQQLQYEPTAAAAAEPGSTGQAPPAADSAAQDAATGAGPVQPQGPAGSTAADVLRPSSAPPAGATAVTGLAALPSQPQGPGDGAPGSAVLASSTLQVAGEQAGAGAPTARRLSVRCEPGSQERLAADMDAGGACVLGVGIAPGVSGVGGGSGGGGDAGRSGSGGGGGQGNSGSCPGVGPATTGAVTGGPAPIKAEQGPTTAGAAGAALDAGPAPASRPRPKAHPKRLLPSADSTADGTVHAAGAAAGQQARRGAAGVQAAEAGQGEPKRPRRGAAAAGTSVATEGGSAPGPGGAAPLPKQEPAGAPPGPLPGAAPASPQRQQQPGYGDGSGGAGAGGEEEGGEVQLAQGATGAGAAAPQLSGRKRGRQSAPTTPQPAPQPQVQIGPTTQGPVRRLAQLQGRLDALAGVRLSAALVASASAAQPADEVIDLGGLTFRGSVLRIPSGLTRVTISNCTIEAWVLVLAPSAAVPTAVTFRHVAFLGGEGRVKVQLPDCEKDDVLDAVTVAAAGAKVKLENCSISVSDMEGEPVSCISGCLGARLQLHGCKLGPGPRHGLVVYSGATAAAVRCTAERLDEHRGPAGQLDEQLKARGSGFQANGDGSRLKAEACTAERCGDSGFASTWGGVLHAGEGCAASHCQFGFGTDRTGSSLTVEWGCTVLSARETGFLAQDDAMFTTGPDCKAVNCEEGFASAGEGTLLTLGRGCIAERCGDGFSVGEGAVLDASAGGCVARGNRRHGFFAEVKGYLWVGPGAVSTGNGGDCFRASERGELTILEQATSALGGQAGPPRQPQPGAPAVVSAEARGNGGAGFRARGRGSCLKLPGEGWRASGNSEGDEPLEEAGGRVDR</sequence>
<feature type="compositionally biased region" description="Low complexity" evidence="1">
    <location>
        <begin position="406"/>
        <end position="420"/>
    </location>
</feature>
<gene>
    <name evidence="2" type="ORF">HYH03_013422</name>
</gene>
<feature type="compositionally biased region" description="Basic and acidic residues" evidence="1">
    <location>
        <begin position="54"/>
        <end position="63"/>
    </location>
</feature>
<dbReference type="AlphaFoldDB" id="A0A835XPS0"/>
<feature type="compositionally biased region" description="Low complexity" evidence="1">
    <location>
        <begin position="857"/>
        <end position="866"/>
    </location>
</feature>
<evidence type="ECO:0000256" key="1">
    <source>
        <dbReference type="SAM" id="MobiDB-lite"/>
    </source>
</evidence>
<proteinExistence type="predicted"/>
<evidence type="ECO:0000313" key="3">
    <source>
        <dbReference type="Proteomes" id="UP000612055"/>
    </source>
</evidence>
<dbReference type="EMBL" id="JAEHOE010000089">
    <property type="protein sequence ID" value="KAG2487983.1"/>
    <property type="molecule type" value="Genomic_DNA"/>
</dbReference>
<protein>
    <recommendedName>
        <fullName evidence="4">Right handed beta helix domain-containing protein</fullName>
    </recommendedName>
</protein>
<reference evidence="2" key="1">
    <citation type="journal article" date="2020" name="bioRxiv">
        <title>Comparative genomics of Chlamydomonas.</title>
        <authorList>
            <person name="Craig R.J."/>
            <person name="Hasan A.R."/>
            <person name="Ness R.W."/>
            <person name="Keightley P.D."/>
        </authorList>
    </citation>
    <scope>NUCLEOTIDE SEQUENCE</scope>
    <source>
        <strain evidence="2">CCAP 11/70</strain>
    </source>
</reference>
<organism evidence="2 3">
    <name type="scientific">Edaphochlamys debaryana</name>
    <dbReference type="NCBI Taxonomy" id="47281"/>
    <lineage>
        <taxon>Eukaryota</taxon>
        <taxon>Viridiplantae</taxon>
        <taxon>Chlorophyta</taxon>
        <taxon>core chlorophytes</taxon>
        <taxon>Chlorophyceae</taxon>
        <taxon>CS clade</taxon>
        <taxon>Chlamydomonadales</taxon>
        <taxon>Chlamydomonadales incertae sedis</taxon>
        <taxon>Edaphochlamys</taxon>
    </lineage>
</organism>
<feature type="region of interest" description="Disordered" evidence="1">
    <location>
        <begin position="212"/>
        <end position="450"/>
    </location>
</feature>
<evidence type="ECO:0000313" key="2">
    <source>
        <dbReference type="EMBL" id="KAG2487983.1"/>
    </source>
</evidence>
<feature type="compositionally biased region" description="Low complexity" evidence="1">
    <location>
        <begin position="376"/>
        <end position="388"/>
    </location>
</feature>
<feature type="compositionally biased region" description="Low complexity" evidence="1">
    <location>
        <begin position="304"/>
        <end position="328"/>
    </location>
</feature>
<feature type="compositionally biased region" description="Gly residues" evidence="1">
    <location>
        <begin position="389"/>
        <end position="399"/>
    </location>
</feature>
<feature type="region of interest" description="Disordered" evidence="1">
    <location>
        <begin position="54"/>
        <end position="128"/>
    </location>
</feature>
<feature type="compositionally biased region" description="Gly residues" evidence="1">
    <location>
        <begin position="212"/>
        <end position="233"/>
    </location>
</feature>
<evidence type="ECO:0008006" key="4">
    <source>
        <dbReference type="Google" id="ProtNLM"/>
    </source>
</evidence>
<feature type="compositionally biased region" description="Low complexity" evidence="1">
    <location>
        <begin position="119"/>
        <end position="128"/>
    </location>
</feature>
<name>A0A835XPS0_9CHLO</name>
<accession>A0A835XPS0</accession>
<feature type="compositionally biased region" description="Low complexity" evidence="1">
    <location>
        <begin position="234"/>
        <end position="277"/>
    </location>
</feature>